<feature type="region of interest" description="Disordered" evidence="1">
    <location>
        <begin position="216"/>
        <end position="239"/>
    </location>
</feature>
<feature type="compositionally biased region" description="Acidic residues" evidence="1">
    <location>
        <begin position="227"/>
        <end position="239"/>
    </location>
</feature>
<evidence type="ECO:0000313" key="2">
    <source>
        <dbReference type="EMBL" id="GAV55283.1"/>
    </source>
</evidence>
<name>A0A1Q3AIF4_ZYGRO</name>
<protein>
    <submittedName>
        <fullName evidence="2">Uncharacterized protein</fullName>
    </submittedName>
</protein>
<feature type="compositionally biased region" description="Basic and acidic residues" evidence="1">
    <location>
        <begin position="37"/>
        <end position="46"/>
    </location>
</feature>
<dbReference type="GO" id="GO:0006361">
    <property type="term" value="P:transcription initiation at RNA polymerase I promoter"/>
    <property type="evidence" value="ECO:0007669"/>
    <property type="project" value="TreeGrafter"/>
</dbReference>
<feature type="region of interest" description="Disordered" evidence="1">
    <location>
        <begin position="37"/>
        <end position="108"/>
    </location>
</feature>
<dbReference type="Proteomes" id="UP000187013">
    <property type="component" value="Unassembled WGS sequence"/>
</dbReference>
<dbReference type="PANTHER" id="PTHR28079">
    <property type="entry name" value="RNA POLYMERASE I-SPECIFIC TRANSCRIPTION INITIATION FACTOR RRN5"/>
    <property type="match status" value="1"/>
</dbReference>
<dbReference type="PANTHER" id="PTHR28079:SF1">
    <property type="entry name" value="RNA POLYMERASE I-SPECIFIC TRANSCRIPTION INITIATION FACTOR RRN5"/>
    <property type="match status" value="1"/>
</dbReference>
<dbReference type="GO" id="GO:0001181">
    <property type="term" value="F:RNA polymerase I general transcription initiation factor activity"/>
    <property type="evidence" value="ECO:0007669"/>
    <property type="project" value="TreeGrafter"/>
</dbReference>
<dbReference type="GO" id="GO:0000182">
    <property type="term" value="F:rDNA binding"/>
    <property type="evidence" value="ECO:0007669"/>
    <property type="project" value="TreeGrafter"/>
</dbReference>
<evidence type="ECO:0000313" key="3">
    <source>
        <dbReference type="Proteomes" id="UP000187013"/>
    </source>
</evidence>
<evidence type="ECO:0000256" key="1">
    <source>
        <dbReference type="SAM" id="MobiDB-lite"/>
    </source>
</evidence>
<dbReference type="EMBL" id="BDGX01000045">
    <property type="protein sequence ID" value="GAV55283.1"/>
    <property type="molecule type" value="Genomic_DNA"/>
</dbReference>
<sequence length="526" mass="60748">MGTKRDIVADYYDVFNNEVKQFMETGVDHELKGSRIHVDSRVRCLEEPNEGEEGEEDDESELSSTGYDSANDNESGDDGGDNNDSQDSGSDSDSRYVTAEESADENDVDFNESQNLILGTFWSSREKSTFFHCLSRYSIHRIDEWHVRLPSKSKFDIMLYYRVLKDNLLELQRRNLLGGLLPNEDFPFAYEMDEFYVEWEEFMSHQVRIEYERPIDNSENSSGDVNNDGDENREEEEEEDLISIENWNKRWQAIYCKTGIEELKPLGSEPLPCSKEAFNFLTKCAKAYTKRLLWFTVLQDMEKLSVSKRSLFPDEGQVKDDDLVLHASDEQLPHVVTQSSVLKALNTLKQEGYYAPTIPETILRTLEKFEVEPNSKGKLFKNHHVTMSLLPSLLQQGALDSVPFHLTNSEPSSHSEPLQNMIHKKLYTIEHGKRRRIDESFVEDDPYDSIENPLEIDLCDWEAQLLEEKDLKLSKLHQHILLTYYSSTKDSTHVQLEPESPDQAQEPCPVDKIPSTLLNLFMHSNN</sequence>
<reference evidence="2 3" key="1">
    <citation type="submission" date="2016-08" db="EMBL/GenBank/DDBJ databases">
        <title>Draft genome sequence of allopolyploid Zygosaccharomyces rouxii.</title>
        <authorList>
            <person name="Watanabe J."/>
            <person name="Uehara K."/>
            <person name="Mogi Y."/>
            <person name="Tsukioka Y."/>
        </authorList>
    </citation>
    <scope>NUCLEOTIDE SEQUENCE [LARGE SCALE GENOMIC DNA]</scope>
    <source>
        <strain evidence="2 3">NBRC 110957</strain>
    </source>
</reference>
<dbReference type="OrthoDB" id="2240312at2759"/>
<accession>A0A1Q3AIF4</accession>
<dbReference type="AlphaFoldDB" id="A0A1Q3AIF4"/>
<dbReference type="InterPro" id="IPR039601">
    <property type="entry name" value="Rrn5"/>
</dbReference>
<proteinExistence type="predicted"/>
<gene>
    <name evidence="2" type="ORF">ZYGR_0AS06070</name>
</gene>
<organism evidence="2 3">
    <name type="scientific">Zygosaccharomyces rouxii</name>
    <dbReference type="NCBI Taxonomy" id="4956"/>
    <lineage>
        <taxon>Eukaryota</taxon>
        <taxon>Fungi</taxon>
        <taxon>Dikarya</taxon>
        <taxon>Ascomycota</taxon>
        <taxon>Saccharomycotina</taxon>
        <taxon>Saccharomycetes</taxon>
        <taxon>Saccharomycetales</taxon>
        <taxon>Saccharomycetaceae</taxon>
        <taxon>Zygosaccharomyces</taxon>
    </lineage>
</organism>
<feature type="compositionally biased region" description="Low complexity" evidence="1">
    <location>
        <begin position="82"/>
        <end position="91"/>
    </location>
</feature>
<dbReference type="GO" id="GO:0000500">
    <property type="term" value="C:RNA polymerase I upstream activating factor complex"/>
    <property type="evidence" value="ECO:0007669"/>
    <property type="project" value="InterPro"/>
</dbReference>
<feature type="compositionally biased region" description="Acidic residues" evidence="1">
    <location>
        <begin position="47"/>
        <end position="61"/>
    </location>
</feature>
<comment type="caution">
    <text evidence="2">The sequence shown here is derived from an EMBL/GenBank/DDBJ whole genome shotgun (WGS) entry which is preliminary data.</text>
</comment>
<dbReference type="GO" id="GO:0042790">
    <property type="term" value="P:nucleolar large rRNA transcription by RNA polymerase I"/>
    <property type="evidence" value="ECO:0007669"/>
    <property type="project" value="InterPro"/>
</dbReference>